<evidence type="ECO:0000256" key="6">
    <source>
        <dbReference type="ARBA" id="ARBA00023098"/>
    </source>
</evidence>
<keyword evidence="3 8" id="KW-0441">Lipid A biosynthesis</keyword>
<keyword evidence="1 8" id="KW-0963">Cytoplasm</keyword>
<proteinExistence type="inferred from homology"/>
<evidence type="ECO:0000256" key="4">
    <source>
        <dbReference type="ARBA" id="ARBA00022679"/>
    </source>
</evidence>
<dbReference type="KEGG" id="maqu:Maq22A_c20390"/>
<evidence type="ECO:0000256" key="8">
    <source>
        <dbReference type="HAMAP-Rule" id="MF_00387"/>
    </source>
</evidence>
<dbReference type="PIRSF" id="PIRSF000456">
    <property type="entry name" value="UDP-GlcNAc_acltr"/>
    <property type="match status" value="1"/>
</dbReference>
<dbReference type="RefSeq" id="WP_060848121.1">
    <property type="nucleotide sequence ID" value="NZ_AP014704.1"/>
</dbReference>
<dbReference type="Pfam" id="PF13720">
    <property type="entry name" value="Acetyltransf_11"/>
    <property type="match status" value="1"/>
</dbReference>
<comment type="function">
    <text evidence="8">Involved in the biosynthesis of lipid A, a phosphorylated glycolipid that anchors the lipopolysaccharide to the outer membrane of the cell.</text>
</comment>
<dbReference type="UniPathway" id="UPA00359">
    <property type="reaction ID" value="UER00477"/>
</dbReference>
<comment type="similarity">
    <text evidence="8">Belongs to the transferase hexapeptide repeat family. LpxA subfamily.</text>
</comment>
<dbReference type="AlphaFoldDB" id="A0A0C6FJ71"/>
<evidence type="ECO:0000256" key="3">
    <source>
        <dbReference type="ARBA" id="ARBA00022556"/>
    </source>
</evidence>
<evidence type="ECO:0000256" key="2">
    <source>
        <dbReference type="ARBA" id="ARBA00022516"/>
    </source>
</evidence>
<reference evidence="11" key="2">
    <citation type="submission" date="2015-01" db="EMBL/GenBank/DDBJ databases">
        <title>Complete genome sequence of Methylobacterium aquaticum strain 22A.</title>
        <authorList>
            <person name="Tani A."/>
            <person name="Ogura Y."/>
            <person name="Hayashi T."/>
        </authorList>
    </citation>
    <scope>NUCLEOTIDE SEQUENCE [LARGE SCALE GENOMIC DNA]</scope>
    <source>
        <strain evidence="11">MA-22A</strain>
    </source>
</reference>
<dbReference type="InterPro" id="IPR037157">
    <property type="entry name" value="Acetyltransf_C_sf"/>
</dbReference>
<dbReference type="GO" id="GO:0008780">
    <property type="term" value="F:acyl-[acyl-carrier-protein]-UDP-N-acetylglucosamine O-acyltransferase activity"/>
    <property type="evidence" value="ECO:0007669"/>
    <property type="project" value="UniProtKB-UniRule"/>
</dbReference>
<evidence type="ECO:0000256" key="1">
    <source>
        <dbReference type="ARBA" id="ARBA00022490"/>
    </source>
</evidence>
<dbReference type="InterPro" id="IPR018357">
    <property type="entry name" value="Hexapep_transf_CS"/>
</dbReference>
<sequence>MSEIQTGEGRQDDLPETRIHPSAVVEDGAVIGAGVEIGPFCHVGPQAELGDGVRLVSHVVVAGRTTVGARTRIYPFASIGHPPQDLKFRGEDSTLTIGADCQIREGVTMNPGTAGGGLATVVGDSCAFLANSHVGHDCRVGSHVVFSNNVMLAGHCQVGDYAILGGGAAVIQFARVGAHAFVGGLSGLENDLIPYGMAVGNRAHLSGLNIIGLQRRGFSREEIHALRKAYRLLFALEGTLMERVEDVATEFDQHPIVQEILAFIREGGKRSVCTPREAPGPA</sequence>
<dbReference type="PROSITE" id="PS00101">
    <property type="entry name" value="HEXAPEP_TRANSFERASES"/>
    <property type="match status" value="2"/>
</dbReference>
<evidence type="ECO:0000256" key="5">
    <source>
        <dbReference type="ARBA" id="ARBA00022737"/>
    </source>
</evidence>
<dbReference type="PATRIC" id="fig|270351.10.peg.3940"/>
<dbReference type="STRING" id="270351.Maq22A_c20390"/>
<dbReference type="InterPro" id="IPR010137">
    <property type="entry name" value="Lipid_A_LpxA"/>
</dbReference>
<dbReference type="InterPro" id="IPR011004">
    <property type="entry name" value="Trimer_LpxA-like_sf"/>
</dbReference>
<keyword evidence="2 8" id="KW-0444">Lipid biosynthesis</keyword>
<dbReference type="OrthoDB" id="9807278at2"/>
<evidence type="ECO:0000313" key="11">
    <source>
        <dbReference type="Proteomes" id="UP000061432"/>
    </source>
</evidence>
<protein>
    <recommendedName>
        <fullName evidence="8">Acyl-[acyl-carrier-protein]--UDP-N-acetylglucosamine O-acyltransferase</fullName>
        <shortName evidence="8">UDP-N-acetylglucosamine acyltransferase</shortName>
        <ecNumber evidence="8">2.3.1.129</ecNumber>
    </recommendedName>
</protein>
<dbReference type="Gene3D" id="1.20.1180.10">
    <property type="entry name" value="Udp N-acetylglucosamine O-acyltransferase, C-terminal domain"/>
    <property type="match status" value="1"/>
</dbReference>
<keyword evidence="4 8" id="KW-0808">Transferase</keyword>
<keyword evidence="5 8" id="KW-0677">Repeat</keyword>
<comment type="subunit">
    <text evidence="8">Homotrimer.</text>
</comment>
<comment type="catalytic activity">
    <reaction evidence="8">
        <text>a (3R)-hydroxyacyl-[ACP] + UDP-N-acetyl-alpha-D-glucosamine = a UDP-3-O-[(3R)-3-hydroxyacyl]-N-acetyl-alpha-D-glucosamine + holo-[ACP]</text>
        <dbReference type="Rhea" id="RHEA:67812"/>
        <dbReference type="Rhea" id="RHEA-COMP:9685"/>
        <dbReference type="Rhea" id="RHEA-COMP:9945"/>
        <dbReference type="ChEBI" id="CHEBI:57705"/>
        <dbReference type="ChEBI" id="CHEBI:64479"/>
        <dbReference type="ChEBI" id="CHEBI:78827"/>
        <dbReference type="ChEBI" id="CHEBI:173225"/>
        <dbReference type="EC" id="2.3.1.129"/>
    </reaction>
</comment>
<dbReference type="Gene3D" id="2.160.10.10">
    <property type="entry name" value="Hexapeptide repeat proteins"/>
    <property type="match status" value="1"/>
</dbReference>
<evidence type="ECO:0000259" key="9">
    <source>
        <dbReference type="Pfam" id="PF13720"/>
    </source>
</evidence>
<comment type="subcellular location">
    <subcellularLocation>
        <location evidence="8">Cytoplasm</location>
    </subcellularLocation>
</comment>
<dbReference type="GO" id="GO:0009245">
    <property type="term" value="P:lipid A biosynthetic process"/>
    <property type="evidence" value="ECO:0007669"/>
    <property type="project" value="UniProtKB-UniRule"/>
</dbReference>
<organism evidence="10 11">
    <name type="scientific">Methylobacterium aquaticum</name>
    <dbReference type="NCBI Taxonomy" id="270351"/>
    <lineage>
        <taxon>Bacteria</taxon>
        <taxon>Pseudomonadati</taxon>
        <taxon>Pseudomonadota</taxon>
        <taxon>Alphaproteobacteria</taxon>
        <taxon>Hyphomicrobiales</taxon>
        <taxon>Methylobacteriaceae</taxon>
        <taxon>Methylobacterium</taxon>
    </lineage>
</organism>
<evidence type="ECO:0000313" key="10">
    <source>
        <dbReference type="EMBL" id="BAQ47122.1"/>
    </source>
</evidence>
<evidence type="ECO:0000256" key="7">
    <source>
        <dbReference type="ARBA" id="ARBA00023315"/>
    </source>
</evidence>
<dbReference type="CDD" id="cd03351">
    <property type="entry name" value="LbH_UDP-GlcNAc_AT"/>
    <property type="match status" value="1"/>
</dbReference>
<dbReference type="InterPro" id="IPR001451">
    <property type="entry name" value="Hexapep"/>
</dbReference>
<dbReference type="GO" id="GO:0016020">
    <property type="term" value="C:membrane"/>
    <property type="evidence" value="ECO:0007669"/>
    <property type="project" value="GOC"/>
</dbReference>
<name>A0A0C6FJ71_9HYPH</name>
<feature type="domain" description="UDP N-acetylglucosamine O-acyltransferase C-terminal" evidence="9">
    <location>
        <begin position="191"/>
        <end position="273"/>
    </location>
</feature>
<keyword evidence="6 8" id="KW-0443">Lipid metabolism</keyword>
<dbReference type="EMBL" id="AP014704">
    <property type="protein sequence ID" value="BAQ47122.1"/>
    <property type="molecule type" value="Genomic_DNA"/>
</dbReference>
<gene>
    <name evidence="8 10" type="primary">lpxA</name>
    <name evidence="10" type="ORF">Maq22A_c20390</name>
</gene>
<reference evidence="10 11" key="1">
    <citation type="journal article" date="2015" name="Genome Announc.">
        <title>Complete Genome Sequence of Methylobacterium aquaticum Strain 22A, Isolated from Racomitrium japonicum Moss.</title>
        <authorList>
            <person name="Tani A."/>
            <person name="Ogura Y."/>
            <person name="Hayashi T."/>
            <person name="Kimbara K."/>
        </authorList>
    </citation>
    <scope>NUCLEOTIDE SEQUENCE [LARGE SCALE GENOMIC DNA]</scope>
    <source>
        <strain evidence="10 11">MA-22A</strain>
    </source>
</reference>
<dbReference type="Pfam" id="PF00132">
    <property type="entry name" value="Hexapep"/>
    <property type="match status" value="2"/>
</dbReference>
<dbReference type="GO" id="GO:0005737">
    <property type="term" value="C:cytoplasm"/>
    <property type="evidence" value="ECO:0007669"/>
    <property type="project" value="UniProtKB-SubCell"/>
</dbReference>
<dbReference type="PANTHER" id="PTHR43480">
    <property type="entry name" value="ACYL-[ACYL-CARRIER-PROTEIN]--UDP-N-ACETYLGLUCOSAMINE O-ACYLTRANSFERASE"/>
    <property type="match status" value="1"/>
</dbReference>
<accession>A0A0C6FJ71</accession>
<keyword evidence="7 8" id="KW-0012">Acyltransferase</keyword>
<comment type="pathway">
    <text evidence="8">Glycolipid biosynthesis; lipid IV(A) biosynthesis; lipid IV(A) from (3R)-3-hydroxytetradecanoyl-[acyl-carrier-protein] and UDP-N-acetyl-alpha-D-glucosamine: step 1/6.</text>
</comment>
<dbReference type="NCBIfam" id="TIGR01852">
    <property type="entry name" value="lipid_A_lpxA"/>
    <property type="match status" value="1"/>
</dbReference>
<dbReference type="SUPFAM" id="SSF51161">
    <property type="entry name" value="Trimeric LpxA-like enzymes"/>
    <property type="match status" value="1"/>
</dbReference>
<dbReference type="EC" id="2.3.1.129" evidence="8"/>
<dbReference type="NCBIfam" id="NF003657">
    <property type="entry name" value="PRK05289.1"/>
    <property type="match status" value="1"/>
</dbReference>
<dbReference type="PANTHER" id="PTHR43480:SF1">
    <property type="entry name" value="ACYL-[ACYL-CARRIER-PROTEIN]--UDP-N-ACETYLGLUCOSAMINE O-ACYLTRANSFERASE, MITOCHONDRIAL-RELATED"/>
    <property type="match status" value="1"/>
</dbReference>
<dbReference type="InterPro" id="IPR029098">
    <property type="entry name" value="Acetyltransf_C"/>
</dbReference>
<dbReference type="Proteomes" id="UP000061432">
    <property type="component" value="Chromosome"/>
</dbReference>
<dbReference type="HAMAP" id="MF_00387">
    <property type="entry name" value="LpxA"/>
    <property type="match status" value="1"/>
</dbReference>